<accession>A0A9D4TZY1</accession>
<feature type="domain" description="F-box" evidence="1">
    <location>
        <begin position="7"/>
        <end position="47"/>
    </location>
</feature>
<evidence type="ECO:0000259" key="1">
    <source>
        <dbReference type="SMART" id="SM00256"/>
    </source>
</evidence>
<dbReference type="PANTHER" id="PTHR48218:SF3">
    <property type="entry name" value="OS07G0170800 PROTEIN"/>
    <property type="match status" value="1"/>
</dbReference>
<dbReference type="SMART" id="SM00256">
    <property type="entry name" value="FBOX"/>
    <property type="match status" value="1"/>
</dbReference>
<dbReference type="OrthoDB" id="539253at2759"/>
<dbReference type="EMBL" id="SIDB01000001">
    <property type="protein sequence ID" value="KAI3439056.1"/>
    <property type="molecule type" value="Genomic_DNA"/>
</dbReference>
<dbReference type="PANTHER" id="PTHR48218">
    <property type="entry name" value="F-BOX DOMAIN CONTAINING PROTEIN"/>
    <property type="match status" value="1"/>
</dbReference>
<evidence type="ECO:0000313" key="2">
    <source>
        <dbReference type="EMBL" id="KAI3439056.1"/>
    </source>
</evidence>
<dbReference type="SUPFAM" id="SSF81383">
    <property type="entry name" value="F-box domain"/>
    <property type="match status" value="1"/>
</dbReference>
<dbReference type="AlphaFoldDB" id="A0A9D4TZY1"/>
<sequence length="214" mass="24183">MDPLETLGLDLLQRVFKFLTPQTLAVASLVSSGWRAAADADTLWVANCTSAWQHKVYIPAAGRLDLTFKQRYVEAELDAARTELQAKELCAFRWGFRFKEAAGAFWTAQDPFWSEGDRSSRSLMQRLFLANGSVCAPPDDPIFGDHERQWRFTKSKGGKPGHFIQINHWPSLITERLLDGGWRMQNEWVVYEAVLKPGGPYSRGIGHVQGTWLA</sequence>
<proteinExistence type="predicted"/>
<protein>
    <recommendedName>
        <fullName evidence="1">F-box domain-containing protein</fullName>
    </recommendedName>
</protein>
<reference evidence="2" key="2">
    <citation type="submission" date="2020-11" db="EMBL/GenBank/DDBJ databases">
        <authorList>
            <person name="Cecchin M."/>
            <person name="Marcolungo L."/>
            <person name="Rossato M."/>
            <person name="Girolomoni L."/>
            <person name="Cosentino E."/>
            <person name="Cuine S."/>
            <person name="Li-Beisson Y."/>
            <person name="Delledonne M."/>
            <person name="Ballottari M."/>
        </authorList>
    </citation>
    <scope>NUCLEOTIDE SEQUENCE</scope>
    <source>
        <strain evidence="2">211/11P</strain>
        <tissue evidence="2">Whole cell</tissue>
    </source>
</reference>
<dbReference type="Pfam" id="PF12937">
    <property type="entry name" value="F-box-like"/>
    <property type="match status" value="1"/>
</dbReference>
<name>A0A9D4TZY1_CHLVU</name>
<comment type="caution">
    <text evidence="2">The sequence shown here is derived from an EMBL/GenBank/DDBJ whole genome shotgun (WGS) entry which is preliminary data.</text>
</comment>
<dbReference type="Gene3D" id="1.20.1280.50">
    <property type="match status" value="1"/>
</dbReference>
<organism evidence="2 3">
    <name type="scientific">Chlorella vulgaris</name>
    <name type="common">Green alga</name>
    <dbReference type="NCBI Taxonomy" id="3077"/>
    <lineage>
        <taxon>Eukaryota</taxon>
        <taxon>Viridiplantae</taxon>
        <taxon>Chlorophyta</taxon>
        <taxon>core chlorophytes</taxon>
        <taxon>Trebouxiophyceae</taxon>
        <taxon>Chlorellales</taxon>
        <taxon>Chlorellaceae</taxon>
        <taxon>Chlorella clade</taxon>
        <taxon>Chlorella</taxon>
    </lineage>
</organism>
<dbReference type="InterPro" id="IPR036047">
    <property type="entry name" value="F-box-like_dom_sf"/>
</dbReference>
<reference evidence="2" key="1">
    <citation type="journal article" date="2019" name="Plant J.">
        <title>Chlorella vulgaris genome assembly and annotation reveals the molecular basis for metabolic acclimation to high light conditions.</title>
        <authorList>
            <person name="Cecchin M."/>
            <person name="Marcolungo L."/>
            <person name="Rossato M."/>
            <person name="Girolomoni L."/>
            <person name="Cosentino E."/>
            <person name="Cuine S."/>
            <person name="Li-Beisson Y."/>
            <person name="Delledonne M."/>
            <person name="Ballottari M."/>
        </authorList>
    </citation>
    <scope>NUCLEOTIDE SEQUENCE</scope>
    <source>
        <strain evidence="2">211/11P</strain>
    </source>
</reference>
<gene>
    <name evidence="2" type="ORF">D9Q98_001466</name>
</gene>
<evidence type="ECO:0000313" key="3">
    <source>
        <dbReference type="Proteomes" id="UP001055712"/>
    </source>
</evidence>
<keyword evidence="3" id="KW-1185">Reference proteome</keyword>
<dbReference type="Proteomes" id="UP001055712">
    <property type="component" value="Unassembled WGS sequence"/>
</dbReference>
<dbReference type="InterPro" id="IPR001810">
    <property type="entry name" value="F-box_dom"/>
</dbReference>